<gene>
    <name evidence="2" type="ORF">BLGHR1_11718</name>
</gene>
<feature type="chain" id="PRO_5016905151" evidence="1">
    <location>
        <begin position="24"/>
        <end position="111"/>
    </location>
</feature>
<evidence type="ECO:0000313" key="2">
    <source>
        <dbReference type="EMBL" id="SZF00968.1"/>
    </source>
</evidence>
<dbReference type="EMBL" id="UNSH01000030">
    <property type="protein sequence ID" value="SZF00968.1"/>
    <property type="molecule type" value="Genomic_DNA"/>
</dbReference>
<organism evidence="2 3">
    <name type="scientific">Blumeria hordei</name>
    <name type="common">Barley powdery mildew</name>
    <name type="synonym">Blumeria graminis f. sp. hordei</name>
    <dbReference type="NCBI Taxonomy" id="2867405"/>
    <lineage>
        <taxon>Eukaryota</taxon>
        <taxon>Fungi</taxon>
        <taxon>Dikarya</taxon>
        <taxon>Ascomycota</taxon>
        <taxon>Pezizomycotina</taxon>
        <taxon>Leotiomycetes</taxon>
        <taxon>Erysiphales</taxon>
        <taxon>Erysiphaceae</taxon>
        <taxon>Blumeria</taxon>
    </lineage>
</organism>
<feature type="signal peptide" evidence="1">
    <location>
        <begin position="1"/>
        <end position="23"/>
    </location>
</feature>
<proteinExistence type="predicted"/>
<dbReference type="AlphaFoldDB" id="A0A383UMP2"/>
<accession>A0A383UMP2</accession>
<name>A0A383UMP2_BLUHO</name>
<dbReference type="VEuPathDB" id="FungiDB:BLGHR1_11718"/>
<reference evidence="2 3" key="1">
    <citation type="submission" date="2017-11" db="EMBL/GenBank/DDBJ databases">
        <authorList>
            <person name="Kracher B."/>
        </authorList>
    </citation>
    <scope>NUCLEOTIDE SEQUENCE [LARGE SCALE GENOMIC DNA]</scope>
    <source>
        <strain evidence="2 3">RACE1</strain>
    </source>
</reference>
<evidence type="ECO:0000313" key="3">
    <source>
        <dbReference type="Proteomes" id="UP000275772"/>
    </source>
</evidence>
<keyword evidence="1" id="KW-0732">Signal</keyword>
<protein>
    <submittedName>
        <fullName evidence="2">Uncharacterized protein</fullName>
    </submittedName>
</protein>
<evidence type="ECO:0000256" key="1">
    <source>
        <dbReference type="SAM" id="SignalP"/>
    </source>
</evidence>
<sequence>MKFITLASLTAVLCITFPGNVMGDYNCNGRHIPISLLQENVNSACASFAAVNPNFLNTNPENKIYTHKFLYKVPETINEVYIIVFYFNKRKQITYVEATFQGITVSCLRIS</sequence>
<dbReference type="Proteomes" id="UP000275772">
    <property type="component" value="Unassembled WGS sequence"/>
</dbReference>